<dbReference type="RefSeq" id="WP_010694691.1">
    <property type="nucleotide sequence ID" value="NZ_KB442453.1"/>
</dbReference>
<dbReference type="Pfam" id="PF03968">
    <property type="entry name" value="LptD_N"/>
    <property type="match status" value="2"/>
</dbReference>
<comment type="caution">
    <text evidence="4">The sequence shown here is derived from an EMBL/GenBank/DDBJ whole genome shotgun (WGS) entry which is preliminary data.</text>
</comment>
<feature type="domain" description="Organic solvent tolerance-like N-terminal" evidence="3">
    <location>
        <begin position="149"/>
        <end position="203"/>
    </location>
</feature>
<protein>
    <submittedName>
        <fullName evidence="4">Lipopolysaccharide transport periplasmic protein LptA</fullName>
    </submittedName>
</protein>
<name>M2BWL2_TREDN</name>
<reference evidence="4 5" key="1">
    <citation type="submission" date="2012-01" db="EMBL/GenBank/DDBJ databases">
        <title>The Genome Sequence of Treponema denticola SP33.</title>
        <authorList>
            <consortium name="The Broad Institute Genome Sequencing Platform"/>
            <person name="Earl A."/>
            <person name="Ward D."/>
            <person name="Feldgarden M."/>
            <person name="Gevers D."/>
            <person name="Blanton J.M."/>
            <person name="Fenno C.J."/>
            <person name="Baranova O.V."/>
            <person name="Mathney J."/>
            <person name="Dewhirst F.E."/>
            <person name="Izard J."/>
            <person name="Young S.K."/>
            <person name="Zeng Q."/>
            <person name="Gargeya S."/>
            <person name="Fitzgerald M."/>
            <person name="Haas B."/>
            <person name="Abouelleil A."/>
            <person name="Alvarado L."/>
            <person name="Arachchi H.M."/>
            <person name="Berlin A."/>
            <person name="Chapman S.B."/>
            <person name="Gearin G."/>
            <person name="Goldberg J."/>
            <person name="Griggs A."/>
            <person name="Gujja S."/>
            <person name="Hansen M."/>
            <person name="Heiman D."/>
            <person name="Howarth C."/>
            <person name="Larimer J."/>
            <person name="Lui A."/>
            <person name="MacDonald P.J.P."/>
            <person name="McCowen C."/>
            <person name="Montmayeur A."/>
            <person name="Murphy C."/>
            <person name="Neiman D."/>
            <person name="Pearson M."/>
            <person name="Priest M."/>
            <person name="Roberts A."/>
            <person name="Saif S."/>
            <person name="Shea T."/>
            <person name="Sisk P."/>
            <person name="Stolte C."/>
            <person name="Sykes S."/>
            <person name="Wortman J."/>
            <person name="Nusbaum C."/>
            <person name="Birren B."/>
        </authorList>
    </citation>
    <scope>NUCLEOTIDE SEQUENCE [LARGE SCALE GENOMIC DNA]</scope>
    <source>
        <strain evidence="4 5">SP33</strain>
    </source>
</reference>
<keyword evidence="1" id="KW-0998">Cell outer membrane</keyword>
<dbReference type="PATRIC" id="fig|999437.3.peg.1041"/>
<dbReference type="PANTHER" id="PTHR30189:SF1">
    <property type="entry name" value="LPS-ASSEMBLY PROTEIN LPTD"/>
    <property type="match status" value="1"/>
</dbReference>
<keyword evidence="1" id="KW-0472">Membrane</keyword>
<dbReference type="AlphaFoldDB" id="M2BWL2"/>
<dbReference type="HOGENOM" id="CLU_080451_1_0_12"/>
<dbReference type="EMBL" id="AGDZ01000018">
    <property type="protein sequence ID" value="EMB25893.1"/>
    <property type="molecule type" value="Genomic_DNA"/>
</dbReference>
<feature type="region of interest" description="Disordered" evidence="2">
    <location>
        <begin position="207"/>
        <end position="261"/>
    </location>
</feature>
<dbReference type="InterPro" id="IPR005653">
    <property type="entry name" value="OstA-like_N"/>
</dbReference>
<evidence type="ECO:0000313" key="5">
    <source>
        <dbReference type="Proteomes" id="UP000016183"/>
    </source>
</evidence>
<dbReference type="InterPro" id="IPR050218">
    <property type="entry name" value="LptD"/>
</dbReference>
<feature type="compositionally biased region" description="Basic and acidic residues" evidence="2">
    <location>
        <begin position="247"/>
        <end position="261"/>
    </location>
</feature>
<evidence type="ECO:0000313" key="4">
    <source>
        <dbReference type="EMBL" id="EMB25893.1"/>
    </source>
</evidence>
<evidence type="ECO:0000256" key="1">
    <source>
        <dbReference type="ARBA" id="ARBA00023237"/>
    </source>
</evidence>
<dbReference type="GO" id="GO:1990351">
    <property type="term" value="C:transporter complex"/>
    <property type="evidence" value="ECO:0007669"/>
    <property type="project" value="TreeGrafter"/>
</dbReference>
<dbReference type="GO" id="GO:0009279">
    <property type="term" value="C:cell outer membrane"/>
    <property type="evidence" value="ECO:0007669"/>
    <property type="project" value="TreeGrafter"/>
</dbReference>
<dbReference type="Gene3D" id="2.60.450.10">
    <property type="entry name" value="Lipopolysaccharide (LPS) transport protein A like domain"/>
    <property type="match status" value="2"/>
</dbReference>
<feature type="domain" description="Organic solvent tolerance-like N-terminal" evidence="3">
    <location>
        <begin position="46"/>
        <end position="145"/>
    </location>
</feature>
<evidence type="ECO:0000259" key="3">
    <source>
        <dbReference type="Pfam" id="PF03968"/>
    </source>
</evidence>
<sequence>MKKIQTKIRNLKNLKLFSVYLLIFLFLIDITAQASTISFKADKVTASVSENKKSTNLIGNAEVKVDSLTISADRIEIFGKDYRYVNASGSVKGEDDEKGYSFKADIINFDRKTDMVTMFGKLELKDTKNDVSINAENIEYKKKQEIIIMRFNVKIINKDINCNSMFALYNRKESKVELTGSPVVKKGKDEFRAGKISVNLDTEDITLDGRVRGSVEQGKDEKEDNKEPEDNKNSQDEKNNDTSLQENGDKPDQNQEEKPNV</sequence>
<organism evidence="4 5">
    <name type="scientific">Treponema denticola SP33</name>
    <dbReference type="NCBI Taxonomy" id="999437"/>
    <lineage>
        <taxon>Bacteria</taxon>
        <taxon>Pseudomonadati</taxon>
        <taxon>Spirochaetota</taxon>
        <taxon>Spirochaetia</taxon>
        <taxon>Spirochaetales</taxon>
        <taxon>Treponemataceae</taxon>
        <taxon>Treponema</taxon>
    </lineage>
</organism>
<gene>
    <name evidence="4" type="ORF">HMPREF9733_01025</name>
</gene>
<accession>M2BWL2</accession>
<dbReference type="Proteomes" id="UP000016183">
    <property type="component" value="Unassembled WGS sequence"/>
</dbReference>
<dbReference type="PANTHER" id="PTHR30189">
    <property type="entry name" value="LPS-ASSEMBLY PROTEIN"/>
    <property type="match status" value="1"/>
</dbReference>
<feature type="compositionally biased region" description="Basic and acidic residues" evidence="2">
    <location>
        <begin position="207"/>
        <end position="240"/>
    </location>
</feature>
<proteinExistence type="predicted"/>
<evidence type="ECO:0000256" key="2">
    <source>
        <dbReference type="SAM" id="MobiDB-lite"/>
    </source>
</evidence>